<organism evidence="2 3">
    <name type="scientific">Xylanibacter ruminicola</name>
    <name type="common">Prevotella ruminicola</name>
    <dbReference type="NCBI Taxonomy" id="839"/>
    <lineage>
        <taxon>Bacteria</taxon>
        <taxon>Pseudomonadati</taxon>
        <taxon>Bacteroidota</taxon>
        <taxon>Bacteroidia</taxon>
        <taxon>Bacteroidales</taxon>
        <taxon>Prevotellaceae</taxon>
        <taxon>Xylanibacter</taxon>
    </lineage>
</organism>
<dbReference type="Proteomes" id="UP000184280">
    <property type="component" value="Unassembled WGS sequence"/>
</dbReference>
<name>A0A1M7HV42_XYLRU</name>
<protein>
    <recommendedName>
        <fullName evidence="4">DUF3667 domain-containing protein</fullName>
    </recommendedName>
</protein>
<evidence type="ECO:0000313" key="2">
    <source>
        <dbReference type="EMBL" id="SHM32340.1"/>
    </source>
</evidence>
<feature type="transmembrane region" description="Helical" evidence="1">
    <location>
        <begin position="113"/>
        <end position="132"/>
    </location>
</feature>
<keyword evidence="1" id="KW-0812">Transmembrane</keyword>
<evidence type="ECO:0008006" key="4">
    <source>
        <dbReference type="Google" id="ProtNLM"/>
    </source>
</evidence>
<sequence>MIHLKYIFVIFANAMEQLRDKYESFKAWQEQPHQVMPLSAEKHVCATCGTEFHGNYCPRCGQRATIGRYSFKSAFLLFLDVWGLGNRGMFRSIRDLLLRPGYMIRDYLNGMQMAYFPPFKMFFLGIALLVFVQSGLNIRMENVISNSKEVISQSLDETSDNINKIDKVEKKSFDKAAINDTININGKKLAIEKTEKSDQIRVNGKYYGLKFAEILQKFFRWIVDNQTVAQFLWLLVLSAPMYFLFRHNKKIPDIHYSEFFVSMVYITNLMTIISIIGEFFSPGNAMIDIIGGAASIVPLKQLYGYSYKRTFFKVALSFMILIILAIILAAIFAGLAYLYVRYIL</sequence>
<keyword evidence="1" id="KW-1133">Transmembrane helix</keyword>
<dbReference type="EMBL" id="FRCJ01000003">
    <property type="protein sequence ID" value="SHM32340.1"/>
    <property type="molecule type" value="Genomic_DNA"/>
</dbReference>
<feature type="transmembrane region" description="Helical" evidence="1">
    <location>
        <begin position="257"/>
        <end position="277"/>
    </location>
</feature>
<keyword evidence="1" id="KW-0472">Membrane</keyword>
<feature type="transmembrane region" description="Helical" evidence="1">
    <location>
        <begin position="227"/>
        <end position="245"/>
    </location>
</feature>
<dbReference type="OrthoDB" id="1315649at2"/>
<dbReference type="Pfam" id="PF12412">
    <property type="entry name" value="DUF3667"/>
    <property type="match status" value="1"/>
</dbReference>
<dbReference type="InterPro" id="IPR022134">
    <property type="entry name" value="DUF3667"/>
</dbReference>
<reference evidence="2 3" key="1">
    <citation type="submission" date="2016-11" db="EMBL/GenBank/DDBJ databases">
        <authorList>
            <person name="Jaros S."/>
            <person name="Januszkiewicz K."/>
            <person name="Wedrychowicz H."/>
        </authorList>
    </citation>
    <scope>NUCLEOTIDE SEQUENCE [LARGE SCALE GENOMIC DNA]</scope>
    <source>
        <strain evidence="2 3">BPI-34</strain>
    </source>
</reference>
<evidence type="ECO:0000256" key="1">
    <source>
        <dbReference type="SAM" id="Phobius"/>
    </source>
</evidence>
<dbReference type="AlphaFoldDB" id="A0A1M7HV42"/>
<feature type="transmembrane region" description="Helical" evidence="1">
    <location>
        <begin position="315"/>
        <end position="340"/>
    </location>
</feature>
<accession>A0A1M7HV42</accession>
<evidence type="ECO:0000313" key="3">
    <source>
        <dbReference type="Proteomes" id="UP000184280"/>
    </source>
</evidence>
<proteinExistence type="predicted"/>
<feature type="transmembrane region" description="Helical" evidence="1">
    <location>
        <begin position="283"/>
        <end position="303"/>
    </location>
</feature>
<gene>
    <name evidence="2" type="ORF">SAMN04488494_1689</name>
</gene>